<organism evidence="1 2">
    <name type="scientific">Cryptococcus gattii EJB2</name>
    <dbReference type="NCBI Taxonomy" id="1296103"/>
    <lineage>
        <taxon>Eukaryota</taxon>
        <taxon>Fungi</taxon>
        <taxon>Dikarya</taxon>
        <taxon>Basidiomycota</taxon>
        <taxon>Agaricomycotina</taxon>
        <taxon>Tremellomycetes</taxon>
        <taxon>Tremellales</taxon>
        <taxon>Cryptococcaceae</taxon>
        <taxon>Cryptococcus</taxon>
        <taxon>Cryptococcus gattii species complex</taxon>
    </lineage>
</organism>
<dbReference type="PANTHER" id="PTHR31757">
    <property type="entry name" value="SLL0781 PROTEIN"/>
    <property type="match status" value="1"/>
</dbReference>
<dbReference type="Gene3D" id="3.10.450.50">
    <property type="match status" value="1"/>
</dbReference>
<evidence type="ECO:0000313" key="1">
    <source>
        <dbReference type="EMBL" id="KIR78654.1"/>
    </source>
</evidence>
<dbReference type="InterPro" id="IPR032710">
    <property type="entry name" value="NTF2-like_dom_sf"/>
</dbReference>
<dbReference type="Pfam" id="PF07080">
    <property type="entry name" value="DUF1348"/>
    <property type="match status" value="1"/>
</dbReference>
<dbReference type="PANTHER" id="PTHR31757:SF0">
    <property type="entry name" value="SLL0781 PROTEIN"/>
    <property type="match status" value="1"/>
</dbReference>
<dbReference type="InterPro" id="IPR009783">
    <property type="entry name" value="DUF1348"/>
</dbReference>
<name>A0ABR5BTH3_9TREE</name>
<evidence type="ECO:0000313" key="2">
    <source>
        <dbReference type="Proteomes" id="UP000054272"/>
    </source>
</evidence>
<gene>
    <name evidence="1" type="ORF">I306_04349</name>
</gene>
<dbReference type="EMBL" id="KN848710">
    <property type="protein sequence ID" value="KIR78654.1"/>
    <property type="molecule type" value="Genomic_DNA"/>
</dbReference>
<keyword evidence="2" id="KW-1185">Reference proteome</keyword>
<dbReference type="Proteomes" id="UP000054272">
    <property type="component" value="Unassembled WGS sequence"/>
</dbReference>
<dbReference type="SUPFAM" id="SSF54427">
    <property type="entry name" value="NTF2-like"/>
    <property type="match status" value="1"/>
</dbReference>
<sequence length="185" mass="21341">MSLRALTYSYSILHKPFALSSVRGLASKAADVPPLPPFNAETAYKLVVSTYPYTKNPSLISPAYTPTSTWRNRDEFFSGTAAIENFLTRKWEKERNYRLRKELFAFDGNKIAVEFWYEYSETDDASSQWYRTYGLEHWVFAEDGRMKSRQMSGNTVKIANGERWFKDGVDVNKGQVPRGHISPEK</sequence>
<reference evidence="1 2" key="1">
    <citation type="submission" date="2015-01" db="EMBL/GenBank/DDBJ databases">
        <title>The Genome Sequence of Cryptococcus gattii EJB2.</title>
        <authorList>
            <consortium name="The Broad Institute Genomics Platform"/>
            <person name="Cuomo C."/>
            <person name="Litvintseva A."/>
            <person name="Chen Y."/>
            <person name="Heitman J."/>
            <person name="Sun S."/>
            <person name="Springer D."/>
            <person name="Dromer F."/>
            <person name="Young S."/>
            <person name="Zeng Q."/>
            <person name="Gargeya S."/>
            <person name="Abouelleil A."/>
            <person name="Alvarado L."/>
            <person name="Chapman S.B."/>
            <person name="Gainer-Dewar J."/>
            <person name="Goldberg J."/>
            <person name="Griggs A."/>
            <person name="Gujja S."/>
            <person name="Hansen M."/>
            <person name="Howarth C."/>
            <person name="Imamovic A."/>
            <person name="Larimer J."/>
            <person name="Murphy C."/>
            <person name="Naylor J."/>
            <person name="Pearson M."/>
            <person name="Priest M."/>
            <person name="Roberts A."/>
            <person name="Saif S."/>
            <person name="Shea T."/>
            <person name="Sykes S."/>
            <person name="Wortman J."/>
            <person name="Nusbaum C."/>
            <person name="Birren B."/>
        </authorList>
    </citation>
    <scope>NUCLEOTIDE SEQUENCE [LARGE SCALE GENOMIC DNA]</scope>
    <source>
        <strain evidence="1 2">EJB2</strain>
    </source>
</reference>
<protein>
    <submittedName>
        <fullName evidence="1">Response regulator receiver protein</fullName>
    </submittedName>
</protein>
<proteinExistence type="predicted"/>
<accession>A0ABR5BTH3</accession>